<evidence type="ECO:0000313" key="3">
    <source>
        <dbReference type="Proteomes" id="UP000198975"/>
    </source>
</evidence>
<keyword evidence="1" id="KW-0732">Signal</keyword>
<name>A0A1C4CFM8_9ENTR</name>
<proteinExistence type="predicted"/>
<dbReference type="Proteomes" id="UP000198975">
    <property type="component" value="Unassembled WGS sequence"/>
</dbReference>
<organism evidence="2 3">
    <name type="scientific">Kosakonia oryzendophytica</name>
    <dbReference type="NCBI Taxonomy" id="1005665"/>
    <lineage>
        <taxon>Bacteria</taxon>
        <taxon>Pseudomonadati</taxon>
        <taxon>Pseudomonadota</taxon>
        <taxon>Gammaproteobacteria</taxon>
        <taxon>Enterobacterales</taxon>
        <taxon>Enterobacteriaceae</taxon>
        <taxon>Kosakonia</taxon>
    </lineage>
</organism>
<dbReference type="EMBL" id="FMAY01000007">
    <property type="protein sequence ID" value="SCC17921.1"/>
    <property type="molecule type" value="Genomic_DNA"/>
</dbReference>
<sequence length="174" mass="18873">MTKGFLFSVSLLLAAPASVWAQAPLSDSDFTVQLNQHPVALGQAWNDALSASLGETTYDGFVGEVPFGDASYKFYRHNFDGFDIYSANLWWDDQGKSVDSYIVGQITLHSPALHTARGVGPGSTKEAIISHYGPGEIDNSDGSEWISYSFKNKHIAFSLAGGKVDSININFDDD</sequence>
<dbReference type="RefSeq" id="WP_061496464.1">
    <property type="nucleotide sequence ID" value="NZ_CP115659.1"/>
</dbReference>
<reference evidence="3" key="1">
    <citation type="submission" date="2016-08" db="EMBL/GenBank/DDBJ databases">
        <authorList>
            <person name="Varghese N."/>
            <person name="Submissions Spin"/>
        </authorList>
    </citation>
    <scope>NUCLEOTIDE SEQUENCE [LARGE SCALE GENOMIC DNA]</scope>
    <source>
        <strain evidence="3">REICA_082</strain>
    </source>
</reference>
<gene>
    <name evidence="2" type="ORF">GA0061071_107197</name>
</gene>
<keyword evidence="3" id="KW-1185">Reference proteome</keyword>
<protein>
    <submittedName>
        <fullName evidence="2">Uncharacterized protein</fullName>
    </submittedName>
</protein>
<feature type="signal peptide" evidence="1">
    <location>
        <begin position="1"/>
        <end position="21"/>
    </location>
</feature>
<dbReference type="AlphaFoldDB" id="A0A1C4CFM8"/>
<evidence type="ECO:0000313" key="2">
    <source>
        <dbReference type="EMBL" id="SCC17921.1"/>
    </source>
</evidence>
<evidence type="ECO:0000256" key="1">
    <source>
        <dbReference type="SAM" id="SignalP"/>
    </source>
</evidence>
<dbReference type="OrthoDB" id="5998097at2"/>
<accession>A0A1C4CFM8</accession>
<feature type="chain" id="PRO_5008689860" evidence="1">
    <location>
        <begin position="22"/>
        <end position="174"/>
    </location>
</feature>